<name>A0ABV7ADQ0_9RHOB</name>
<keyword evidence="6" id="KW-0812">Transmembrane</keyword>
<dbReference type="RefSeq" id="WP_377831895.1">
    <property type="nucleotide sequence ID" value="NZ_JBHRSK010000004.1"/>
</dbReference>
<keyword evidence="3" id="KW-0808">Transferase</keyword>
<feature type="domain" description="Phospholipid/glycerol acyltransferase" evidence="7">
    <location>
        <begin position="89"/>
        <end position="204"/>
    </location>
</feature>
<evidence type="ECO:0000313" key="8">
    <source>
        <dbReference type="EMBL" id="MFC2967258.1"/>
    </source>
</evidence>
<accession>A0ABV7ADQ0</accession>
<evidence type="ECO:0000313" key="9">
    <source>
        <dbReference type="Proteomes" id="UP001595443"/>
    </source>
</evidence>
<reference evidence="9" key="1">
    <citation type="journal article" date="2019" name="Int. J. Syst. Evol. Microbiol.">
        <title>The Global Catalogue of Microorganisms (GCM) 10K type strain sequencing project: providing services to taxonomists for standard genome sequencing and annotation.</title>
        <authorList>
            <consortium name="The Broad Institute Genomics Platform"/>
            <consortium name="The Broad Institute Genome Sequencing Center for Infectious Disease"/>
            <person name="Wu L."/>
            <person name="Ma J."/>
        </authorList>
    </citation>
    <scope>NUCLEOTIDE SEQUENCE [LARGE SCALE GENOMIC DNA]</scope>
    <source>
        <strain evidence="9">KCTC 62192</strain>
    </source>
</reference>
<gene>
    <name evidence="8" type="ORF">ACFOES_04055</name>
</gene>
<keyword evidence="9" id="KW-1185">Reference proteome</keyword>
<keyword evidence="6" id="KW-1133">Transmembrane helix</keyword>
<evidence type="ECO:0000259" key="7">
    <source>
        <dbReference type="SMART" id="SM00563"/>
    </source>
</evidence>
<dbReference type="Proteomes" id="UP001595443">
    <property type="component" value="Unassembled WGS sequence"/>
</dbReference>
<keyword evidence="2" id="KW-0444">Lipid biosynthesis</keyword>
<comment type="pathway">
    <text evidence="1">Lipid metabolism.</text>
</comment>
<dbReference type="GO" id="GO:0016746">
    <property type="term" value="F:acyltransferase activity"/>
    <property type="evidence" value="ECO:0007669"/>
    <property type="project" value="UniProtKB-KW"/>
</dbReference>
<evidence type="ECO:0000256" key="3">
    <source>
        <dbReference type="ARBA" id="ARBA00022679"/>
    </source>
</evidence>
<keyword evidence="4" id="KW-0443">Lipid metabolism</keyword>
<sequence>MSVWQGVEEPAPQPLGAAGWTRALLRGAVLGTVTYGCLLLLLLVRLVERPLCGLNRPLTPHITQFVCRAALVILGIRLTVRGRPMQMKGAVVANHASWLDIFTLNAVQRIYFVAKAEVAGWAGIGWLARATGTVFIARRGREAKAQKELFEARLRAGHKLLFFPEGTSTDGLRVLPFKSTLFEAFYTHGLEHVMHIQPVSVVYRAPEGADRRFYGWWGEMDFAPHLLKVLAARRQGAVEIVFHDPVNVDDFPGRKALAAHCEAAVRGPLAGLAED</sequence>
<evidence type="ECO:0000256" key="5">
    <source>
        <dbReference type="ARBA" id="ARBA00023315"/>
    </source>
</evidence>
<protein>
    <submittedName>
        <fullName evidence="8">Lysophospholipid acyltransferase family protein</fullName>
    </submittedName>
</protein>
<evidence type="ECO:0000256" key="4">
    <source>
        <dbReference type="ARBA" id="ARBA00023098"/>
    </source>
</evidence>
<evidence type="ECO:0000256" key="1">
    <source>
        <dbReference type="ARBA" id="ARBA00005189"/>
    </source>
</evidence>
<dbReference type="PANTHER" id="PTHR10434:SF64">
    <property type="entry name" value="1-ACYL-SN-GLYCEROL-3-PHOSPHATE ACYLTRANSFERASE-RELATED"/>
    <property type="match status" value="1"/>
</dbReference>
<keyword evidence="5 8" id="KW-0012">Acyltransferase</keyword>
<dbReference type="SUPFAM" id="SSF69593">
    <property type="entry name" value="Glycerol-3-phosphate (1)-acyltransferase"/>
    <property type="match status" value="1"/>
</dbReference>
<dbReference type="Pfam" id="PF01553">
    <property type="entry name" value="Acyltransferase"/>
    <property type="match status" value="1"/>
</dbReference>
<dbReference type="InterPro" id="IPR002123">
    <property type="entry name" value="Plipid/glycerol_acylTrfase"/>
</dbReference>
<dbReference type="SMART" id="SM00563">
    <property type="entry name" value="PlsC"/>
    <property type="match status" value="1"/>
</dbReference>
<dbReference type="EMBL" id="JBHRSK010000004">
    <property type="protein sequence ID" value="MFC2967258.1"/>
    <property type="molecule type" value="Genomic_DNA"/>
</dbReference>
<organism evidence="8 9">
    <name type="scientific">Acidimangrovimonas pyrenivorans</name>
    <dbReference type="NCBI Taxonomy" id="2030798"/>
    <lineage>
        <taxon>Bacteria</taxon>
        <taxon>Pseudomonadati</taxon>
        <taxon>Pseudomonadota</taxon>
        <taxon>Alphaproteobacteria</taxon>
        <taxon>Rhodobacterales</taxon>
        <taxon>Paracoccaceae</taxon>
        <taxon>Acidimangrovimonas</taxon>
    </lineage>
</organism>
<comment type="caution">
    <text evidence="8">The sequence shown here is derived from an EMBL/GenBank/DDBJ whole genome shotgun (WGS) entry which is preliminary data.</text>
</comment>
<evidence type="ECO:0000256" key="6">
    <source>
        <dbReference type="SAM" id="Phobius"/>
    </source>
</evidence>
<proteinExistence type="predicted"/>
<keyword evidence="6" id="KW-0472">Membrane</keyword>
<feature type="transmembrane region" description="Helical" evidence="6">
    <location>
        <begin position="23"/>
        <end position="42"/>
    </location>
</feature>
<dbReference type="CDD" id="cd07989">
    <property type="entry name" value="LPLAT_AGPAT-like"/>
    <property type="match status" value="1"/>
</dbReference>
<dbReference type="PANTHER" id="PTHR10434">
    <property type="entry name" value="1-ACYL-SN-GLYCEROL-3-PHOSPHATE ACYLTRANSFERASE"/>
    <property type="match status" value="1"/>
</dbReference>
<evidence type="ECO:0000256" key="2">
    <source>
        <dbReference type="ARBA" id="ARBA00022516"/>
    </source>
</evidence>